<dbReference type="EMBL" id="CAADRA010005808">
    <property type="protein sequence ID" value="VFT92828.1"/>
    <property type="molecule type" value="Genomic_DNA"/>
</dbReference>
<dbReference type="InterPro" id="IPR032675">
    <property type="entry name" value="LRR_dom_sf"/>
</dbReference>
<evidence type="ECO:0000313" key="5">
    <source>
        <dbReference type="EMBL" id="VFT92828.1"/>
    </source>
</evidence>
<dbReference type="OrthoDB" id="10034042at2759"/>
<dbReference type="PANTHER" id="PTHR24107:SF2">
    <property type="entry name" value="NLR FAMILY CARD DOMAIN CONTAINING 3"/>
    <property type="match status" value="1"/>
</dbReference>
<accession>A0A485L5W3</accession>
<dbReference type="InterPro" id="IPR052410">
    <property type="entry name" value="DRC5"/>
</dbReference>
<name>A0A485L5W3_9STRA</name>
<dbReference type="InterPro" id="IPR001611">
    <property type="entry name" value="Leu-rich_rpt"/>
</dbReference>
<dbReference type="Pfam" id="PF13516">
    <property type="entry name" value="LRR_6"/>
    <property type="match status" value="1"/>
</dbReference>
<comment type="subcellular location">
    <subcellularLocation>
        <location evidence="1">Cytoplasm</location>
        <location evidence="1">Cytoskeleton</location>
    </subcellularLocation>
</comment>
<keyword evidence="2" id="KW-0963">Cytoplasm</keyword>
<keyword evidence="3" id="KW-0206">Cytoskeleton</keyword>
<organism evidence="5 6">
    <name type="scientific">Aphanomyces stellatus</name>
    <dbReference type="NCBI Taxonomy" id="120398"/>
    <lineage>
        <taxon>Eukaryota</taxon>
        <taxon>Sar</taxon>
        <taxon>Stramenopiles</taxon>
        <taxon>Oomycota</taxon>
        <taxon>Saprolegniomycetes</taxon>
        <taxon>Saprolegniales</taxon>
        <taxon>Verrucalvaceae</taxon>
        <taxon>Aphanomyces</taxon>
    </lineage>
</organism>
<evidence type="ECO:0000313" key="6">
    <source>
        <dbReference type="Proteomes" id="UP000332933"/>
    </source>
</evidence>
<gene>
    <name evidence="5" type="primary">Aste57867_16044</name>
    <name evidence="4" type="ORF">As57867_015988</name>
    <name evidence="5" type="ORF">ASTE57867_16044</name>
</gene>
<reference evidence="5 6" key="1">
    <citation type="submission" date="2019-03" db="EMBL/GenBank/DDBJ databases">
        <authorList>
            <person name="Gaulin E."/>
            <person name="Dumas B."/>
        </authorList>
    </citation>
    <scope>NUCLEOTIDE SEQUENCE [LARGE SCALE GENOMIC DNA]</scope>
    <source>
        <strain evidence="5">CBS 568.67</strain>
    </source>
</reference>
<dbReference type="Gene3D" id="3.80.10.10">
    <property type="entry name" value="Ribonuclease Inhibitor"/>
    <property type="match status" value="1"/>
</dbReference>
<protein>
    <submittedName>
        <fullName evidence="5">Aste57867_16044 protein</fullName>
    </submittedName>
</protein>
<dbReference type="EMBL" id="VJMH01005787">
    <property type="protein sequence ID" value="KAF0692933.1"/>
    <property type="molecule type" value="Genomic_DNA"/>
</dbReference>
<dbReference type="AlphaFoldDB" id="A0A485L5W3"/>
<keyword evidence="6" id="KW-1185">Reference proteome</keyword>
<dbReference type="Proteomes" id="UP000332933">
    <property type="component" value="Unassembled WGS sequence"/>
</dbReference>
<evidence type="ECO:0000256" key="3">
    <source>
        <dbReference type="ARBA" id="ARBA00023212"/>
    </source>
</evidence>
<proteinExistence type="predicted"/>
<dbReference type="SUPFAM" id="SSF52047">
    <property type="entry name" value="RNI-like"/>
    <property type="match status" value="1"/>
</dbReference>
<dbReference type="PANTHER" id="PTHR24107">
    <property type="entry name" value="YNEIN REGULATORY COMPLEX SUBUNIT 5"/>
    <property type="match status" value="1"/>
</dbReference>
<evidence type="ECO:0000313" key="4">
    <source>
        <dbReference type="EMBL" id="KAF0692933.1"/>
    </source>
</evidence>
<sequence>MAWTMKRTKLDMHSNIGHHLPQELLVKVALCLEDSATFFAFLDALGSPEARGPLEIFYVLAQRHPRNYLWPVARLTSFNAPLMHVFSCIAEFCTRVAVADMYDLDVLQQIVQPTTRIEWRDIPDDTRTTEPLEPWFNQWSKLRITSVASHGRGRLGPFIQVLPRLHHLTHLDMSGLHNEAWLDRLLKFIATSKVTSLSLNVAPGDAYSNIRRGPLPRPAPTFSAAMVENLTLWFQTQPVTHFRIARFCYDDEASPTQLVDAIFHCPSLQVLALMQSTEAASLIVSPTGRTFPKKLREFHLVGCTISSDDVANLGAALVSSTIQVLDLRHSVVTACNRDGVKALLGALPRTCVRELHLTNCGLGDEFWTHAASLLTATPLSTVTLDDNAITNHGATLIAHALALTSSIHTIHFEYNNIGLQGAHNLLALSGATVRRINLSGNGFSYDHRVSLEREAQKRGLTLLT</sequence>
<dbReference type="GO" id="GO:0005856">
    <property type="term" value="C:cytoskeleton"/>
    <property type="evidence" value="ECO:0007669"/>
    <property type="project" value="UniProtKB-SubCell"/>
</dbReference>
<reference evidence="4" key="2">
    <citation type="submission" date="2019-06" db="EMBL/GenBank/DDBJ databases">
        <title>Genomics analysis of Aphanomyces spp. identifies a new class of oomycete effector associated with host adaptation.</title>
        <authorList>
            <person name="Gaulin E."/>
        </authorList>
    </citation>
    <scope>NUCLEOTIDE SEQUENCE</scope>
    <source>
        <strain evidence="4">CBS 578.67</strain>
    </source>
</reference>
<evidence type="ECO:0000256" key="1">
    <source>
        <dbReference type="ARBA" id="ARBA00004245"/>
    </source>
</evidence>
<evidence type="ECO:0000256" key="2">
    <source>
        <dbReference type="ARBA" id="ARBA00022490"/>
    </source>
</evidence>